<evidence type="ECO:0000256" key="2">
    <source>
        <dbReference type="SAM" id="Phobius"/>
    </source>
</evidence>
<dbReference type="AlphaFoldDB" id="E4ZWG0"/>
<keyword evidence="2" id="KW-0812">Transmembrane</keyword>
<proteinExistence type="predicted"/>
<keyword evidence="2" id="KW-1133">Transmembrane helix</keyword>
<feature type="compositionally biased region" description="Polar residues" evidence="1">
    <location>
        <begin position="192"/>
        <end position="218"/>
    </location>
</feature>
<feature type="region of interest" description="Disordered" evidence="1">
    <location>
        <begin position="358"/>
        <end position="388"/>
    </location>
</feature>
<evidence type="ECO:0000313" key="4">
    <source>
        <dbReference type="Proteomes" id="UP000002668"/>
    </source>
</evidence>
<gene>
    <name evidence="3" type="ORF">LEMA_P030880.1</name>
</gene>
<evidence type="ECO:0000256" key="1">
    <source>
        <dbReference type="SAM" id="MobiDB-lite"/>
    </source>
</evidence>
<evidence type="ECO:0000313" key="3">
    <source>
        <dbReference type="EMBL" id="CBX95936.1"/>
    </source>
</evidence>
<name>E4ZWG0_LEPMJ</name>
<feature type="region of interest" description="Disordered" evidence="1">
    <location>
        <begin position="307"/>
        <end position="345"/>
    </location>
</feature>
<feature type="region of interest" description="Disordered" evidence="1">
    <location>
        <begin position="187"/>
        <end position="233"/>
    </location>
</feature>
<dbReference type="Proteomes" id="UP000002668">
    <property type="component" value="Genome"/>
</dbReference>
<feature type="compositionally biased region" description="Low complexity" evidence="1">
    <location>
        <begin position="367"/>
        <end position="378"/>
    </location>
</feature>
<accession>E4ZWG0</accession>
<reference evidence="4" key="1">
    <citation type="journal article" date="2011" name="Nat. Commun.">
        <title>Effector diversification within compartments of the Leptosphaeria maculans genome affected by Repeat-Induced Point mutations.</title>
        <authorList>
            <person name="Rouxel T."/>
            <person name="Grandaubert J."/>
            <person name="Hane J.K."/>
            <person name="Hoede C."/>
            <person name="van de Wouw A.P."/>
            <person name="Couloux A."/>
            <person name="Dominguez V."/>
            <person name="Anthouard V."/>
            <person name="Bally P."/>
            <person name="Bourras S."/>
            <person name="Cozijnsen A.J."/>
            <person name="Ciuffetti L.M."/>
            <person name="Degrave A."/>
            <person name="Dilmaghani A."/>
            <person name="Duret L."/>
            <person name="Fudal I."/>
            <person name="Goodwin S.B."/>
            <person name="Gout L."/>
            <person name="Glaser N."/>
            <person name="Linglin J."/>
            <person name="Kema G.H.J."/>
            <person name="Lapalu N."/>
            <person name="Lawrence C.B."/>
            <person name="May K."/>
            <person name="Meyer M."/>
            <person name="Ollivier B."/>
            <person name="Poulain J."/>
            <person name="Schoch C.L."/>
            <person name="Simon A."/>
            <person name="Spatafora J.W."/>
            <person name="Stachowiak A."/>
            <person name="Turgeon B.G."/>
            <person name="Tyler B.M."/>
            <person name="Vincent D."/>
            <person name="Weissenbach J."/>
            <person name="Amselem J."/>
            <person name="Quesneville H."/>
            <person name="Oliver R.P."/>
            <person name="Wincker P."/>
            <person name="Balesdent M.-H."/>
            <person name="Howlett B.J."/>
        </authorList>
    </citation>
    <scope>NUCLEOTIDE SEQUENCE [LARGE SCALE GENOMIC DNA]</scope>
    <source>
        <strain evidence="4">JN3 / isolate v23.1.3 / race Av1-4-5-6-7-8</strain>
    </source>
</reference>
<protein>
    <submittedName>
        <fullName evidence="3">Uncharacterized protein</fullName>
    </submittedName>
</protein>
<keyword evidence="2" id="KW-0472">Membrane</keyword>
<dbReference type="eggNOG" id="ENOG502RH36">
    <property type="taxonomic scope" value="Eukaryota"/>
</dbReference>
<keyword evidence="4" id="KW-1185">Reference proteome</keyword>
<dbReference type="HOGENOM" id="CLU_517842_0_0_1"/>
<sequence>MREEGSTRCDTSCATKEHESMTEYVQSNAPLVFETGDWDLPTAPQLFAELHYSNMSIVSKFLYLAMLVTLVIVISLRLLASCSTFLAPSSAEYLGLYQQPTERQFVLILPLHSQHRFTPVASLYVKGPLKAAPSPDFCAFPSPRQTTLERRVPRRRRISSSEHILSFSRYGWTDGATTEILPDEIARKQPQDESSPPVNSHATNFATQRSQSPDNNGRITRWHDISRSSSSVDKTGFLSKLTCQPSTSKHAKQNPRIRVLKLLRKDPIRSDQVPTTIRPLPQCIKSSKLQQLTSKAVQRMPSAIRIRRTQSAPRNVAEKATQTAKALQPRRHSSDPSTRRSLTPHCAIPQIRRISATPAASNCQYASTTGSVRGSGRSELSPTHEPFEEARRNQIELWQSKALFPPQQMKNTPPPSIRSFTSSFKTRRHTLPVGYLNRVNSHDHASDKTEDLGVAGKGVCAQDSLVNNCPQLPMASSTMPYGDEEDSSDSELGLLKKRKSILIPDRSESSAIAKLFGAQGGGSPRP</sequence>
<dbReference type="STRING" id="985895.E4ZWG0"/>
<feature type="transmembrane region" description="Helical" evidence="2">
    <location>
        <begin position="61"/>
        <end position="80"/>
    </location>
</feature>
<dbReference type="InParanoid" id="E4ZWG0"/>
<dbReference type="VEuPathDB" id="FungiDB:LEMA_P030880.1"/>
<dbReference type="EMBL" id="FP929127">
    <property type="protein sequence ID" value="CBX95936.1"/>
    <property type="molecule type" value="Genomic_DNA"/>
</dbReference>
<dbReference type="OrthoDB" id="3946545at2759"/>
<organism evidence="4">
    <name type="scientific">Leptosphaeria maculans (strain JN3 / isolate v23.1.3 / race Av1-4-5-6-7-8)</name>
    <name type="common">Blackleg fungus</name>
    <name type="synonym">Phoma lingam</name>
    <dbReference type="NCBI Taxonomy" id="985895"/>
    <lineage>
        <taxon>Eukaryota</taxon>
        <taxon>Fungi</taxon>
        <taxon>Dikarya</taxon>
        <taxon>Ascomycota</taxon>
        <taxon>Pezizomycotina</taxon>
        <taxon>Dothideomycetes</taxon>
        <taxon>Pleosporomycetidae</taxon>
        <taxon>Pleosporales</taxon>
        <taxon>Pleosporineae</taxon>
        <taxon>Leptosphaeriaceae</taxon>
        <taxon>Plenodomus</taxon>
        <taxon>Plenodomus lingam/Leptosphaeria maculans species complex</taxon>
    </lineage>
</organism>